<dbReference type="GO" id="GO:0003993">
    <property type="term" value="F:acid phosphatase activity"/>
    <property type="evidence" value="ECO:0007669"/>
    <property type="project" value="InterPro"/>
</dbReference>
<keyword evidence="2" id="KW-1133">Transmembrane helix</keyword>
<dbReference type="AlphaFoldDB" id="B0VFE0"/>
<dbReference type="STRING" id="459349.CLOAM0286"/>
<dbReference type="SUPFAM" id="SSF56300">
    <property type="entry name" value="Metallo-dependent phosphatases"/>
    <property type="match status" value="1"/>
</dbReference>
<keyword evidence="5" id="KW-1185">Reference proteome</keyword>
<evidence type="ECO:0000256" key="2">
    <source>
        <dbReference type="SAM" id="Phobius"/>
    </source>
</evidence>
<gene>
    <name evidence="4" type="ordered locus">CLOAM0286</name>
</gene>
<name>B0VFE0_CLOAI</name>
<evidence type="ECO:0000256" key="1">
    <source>
        <dbReference type="ARBA" id="ARBA00022729"/>
    </source>
</evidence>
<feature type="transmembrane region" description="Helical" evidence="2">
    <location>
        <begin position="28"/>
        <end position="50"/>
    </location>
</feature>
<sequence length="292" mass="33528">MKEGRKKQLFYSHKEITMIKQRNSPLSIFKLNLPISLLITFLLTFLVVGLDARFAIYGDTRSNPKIHQQIVQQIVFRKPEAVFHTGDLNSSGKTQKEYDNFLQIISPISQSARFFPARGNHEKDLTLFLQNFPYLNGSSYYTVFQDGIRFIILDSVLDLSPGSEQFSWLQKQLKEDIPSLLILHHPVFSSGEHNDELGLQFFLPELLQNTSVKAVFSAHDHNYERSEFKGITYIVTGGGGAPLREKVHENPYSLVFVKTHHYLIGEREDKSIIFKVFNLDNELIDSFTINGM</sequence>
<keyword evidence="2" id="KW-0812">Transmembrane</keyword>
<dbReference type="InterPro" id="IPR039331">
    <property type="entry name" value="PAPs-like"/>
</dbReference>
<dbReference type="Proteomes" id="UP000002019">
    <property type="component" value="Chromosome"/>
</dbReference>
<dbReference type="PANTHER" id="PTHR22953:SF153">
    <property type="entry name" value="PURPLE ACID PHOSPHATASE"/>
    <property type="match status" value="1"/>
</dbReference>
<proteinExistence type="predicted"/>
<evidence type="ECO:0000313" key="5">
    <source>
        <dbReference type="Proteomes" id="UP000002019"/>
    </source>
</evidence>
<dbReference type="EMBL" id="CU466930">
    <property type="protein sequence ID" value="CAO80192.1"/>
    <property type="molecule type" value="Genomic_DNA"/>
</dbReference>
<protein>
    <recommendedName>
        <fullName evidence="3">Calcineurin-like phosphoesterase domain-containing protein</fullName>
    </recommendedName>
</protein>
<reference evidence="4 5" key="1">
    <citation type="journal article" date="2008" name="J. Bacteriol.">
        <title>'Candidatus Cloacamonas acidaminovorans': genome sequence reconstruction provides a first glimpse of a new bacterial division.</title>
        <authorList>
            <person name="Pelletier E."/>
            <person name="Kreimeyer A."/>
            <person name="Bocs S."/>
            <person name="Rouy Z."/>
            <person name="Gyapay G."/>
            <person name="Chouari R."/>
            <person name="Riviere D."/>
            <person name="Ganesan A."/>
            <person name="Daegelen P."/>
            <person name="Sghir A."/>
            <person name="Cohen G.N."/>
            <person name="Medigue C."/>
            <person name="Weissenbach J."/>
            <person name="Le Paslier D."/>
        </authorList>
    </citation>
    <scope>NUCLEOTIDE SEQUENCE [LARGE SCALE GENOMIC DNA]</scope>
    <source>
        <strain evidence="5">Evry</strain>
    </source>
</reference>
<keyword evidence="2" id="KW-0472">Membrane</keyword>
<dbReference type="InterPro" id="IPR004843">
    <property type="entry name" value="Calcineurin-like_PHP"/>
</dbReference>
<dbReference type="Pfam" id="PF00149">
    <property type="entry name" value="Metallophos"/>
    <property type="match status" value="1"/>
</dbReference>
<dbReference type="KEGG" id="caci:CLOAM0286"/>
<evidence type="ECO:0000259" key="3">
    <source>
        <dbReference type="Pfam" id="PF00149"/>
    </source>
</evidence>
<dbReference type="PANTHER" id="PTHR22953">
    <property type="entry name" value="ACID PHOSPHATASE RELATED"/>
    <property type="match status" value="1"/>
</dbReference>
<organism evidence="4 5">
    <name type="scientific">Cloacimonas acidaminovorans (strain Evry)</name>
    <dbReference type="NCBI Taxonomy" id="459349"/>
    <lineage>
        <taxon>Bacteria</taxon>
        <taxon>Pseudomonadati</taxon>
        <taxon>Candidatus Cloacimonadota</taxon>
        <taxon>Candidatus Cloacimonadia</taxon>
        <taxon>Candidatus Cloacimonadales</taxon>
        <taxon>Candidatus Cloacimonadaceae</taxon>
        <taxon>Candidatus Cloacimonas</taxon>
    </lineage>
</organism>
<evidence type="ECO:0000313" key="4">
    <source>
        <dbReference type="EMBL" id="CAO80192.1"/>
    </source>
</evidence>
<dbReference type="eggNOG" id="COG1409">
    <property type="taxonomic scope" value="Bacteria"/>
</dbReference>
<feature type="domain" description="Calcineurin-like phosphoesterase" evidence="3">
    <location>
        <begin position="53"/>
        <end position="223"/>
    </location>
</feature>
<dbReference type="InterPro" id="IPR029052">
    <property type="entry name" value="Metallo-depent_PP-like"/>
</dbReference>
<dbReference type="Gene3D" id="3.60.21.10">
    <property type="match status" value="1"/>
</dbReference>
<keyword evidence="1" id="KW-0732">Signal</keyword>
<dbReference type="HOGENOM" id="CLU_082706_0_0_0"/>
<accession>B0VFE0</accession>